<comment type="caution">
    <text evidence="1">The sequence shown here is derived from an EMBL/GenBank/DDBJ whole genome shotgun (WGS) entry which is preliminary data.</text>
</comment>
<dbReference type="AlphaFoldDB" id="A0AA40KSK9"/>
<dbReference type="Proteomes" id="UP001177670">
    <property type="component" value="Unassembled WGS sequence"/>
</dbReference>
<gene>
    <name evidence="1" type="ORF">K0M31_017595</name>
</gene>
<evidence type="ECO:0000313" key="2">
    <source>
        <dbReference type="Proteomes" id="UP001177670"/>
    </source>
</evidence>
<accession>A0AA40KSK9</accession>
<proteinExistence type="predicted"/>
<keyword evidence="2" id="KW-1185">Reference proteome</keyword>
<name>A0AA40KSK9_9HYME</name>
<dbReference type="EMBL" id="JAHYIQ010000006">
    <property type="protein sequence ID" value="KAK1131308.1"/>
    <property type="molecule type" value="Genomic_DNA"/>
</dbReference>
<reference evidence="1" key="1">
    <citation type="submission" date="2021-10" db="EMBL/GenBank/DDBJ databases">
        <title>Melipona bicolor Genome sequencing and assembly.</title>
        <authorList>
            <person name="Araujo N.S."/>
            <person name="Arias M.C."/>
        </authorList>
    </citation>
    <scope>NUCLEOTIDE SEQUENCE</scope>
    <source>
        <strain evidence="1">USP_2M_L1-L4_2017</strain>
        <tissue evidence="1">Whole body</tissue>
    </source>
</reference>
<organism evidence="1 2">
    <name type="scientific">Melipona bicolor</name>
    <dbReference type="NCBI Taxonomy" id="60889"/>
    <lineage>
        <taxon>Eukaryota</taxon>
        <taxon>Metazoa</taxon>
        <taxon>Ecdysozoa</taxon>
        <taxon>Arthropoda</taxon>
        <taxon>Hexapoda</taxon>
        <taxon>Insecta</taxon>
        <taxon>Pterygota</taxon>
        <taxon>Neoptera</taxon>
        <taxon>Endopterygota</taxon>
        <taxon>Hymenoptera</taxon>
        <taxon>Apocrita</taxon>
        <taxon>Aculeata</taxon>
        <taxon>Apoidea</taxon>
        <taxon>Anthophila</taxon>
        <taxon>Apidae</taxon>
        <taxon>Melipona</taxon>
    </lineage>
</organism>
<evidence type="ECO:0000313" key="1">
    <source>
        <dbReference type="EMBL" id="KAK1131308.1"/>
    </source>
</evidence>
<protein>
    <submittedName>
        <fullName evidence="1">Uncharacterized protein</fullName>
    </submittedName>
</protein>
<sequence>MEHIIYVMADRNDAIPSPPSSRVFDHAAVTWQCIARKRPAEIHGYGCHLARCTIFRLIGAVIPKPVHLLRAQGIHTVTISLICKCRCRSGESRGMNEYEFSVIFLACRGRLPKNS</sequence>